<name>A0A0V1FF55_TRIPS</name>
<accession>A0A0V1FF55</accession>
<evidence type="ECO:0000313" key="1">
    <source>
        <dbReference type="EMBL" id="KRY84676.1"/>
    </source>
</evidence>
<reference evidence="2 3" key="1">
    <citation type="submission" date="2015-01" db="EMBL/GenBank/DDBJ databases">
        <title>Evolution of Trichinella species and genotypes.</title>
        <authorList>
            <person name="Korhonen P.K."/>
            <person name="Edoardo P."/>
            <person name="Giuseppe L.R."/>
            <person name="Gasser R.B."/>
        </authorList>
    </citation>
    <scope>NUCLEOTIDE SEQUENCE [LARGE SCALE GENOMIC DNA]</scope>
    <source>
        <strain evidence="2">ISS470</strain>
    </source>
</reference>
<dbReference type="Proteomes" id="UP000054995">
    <property type="component" value="Unassembled WGS sequence"/>
</dbReference>
<dbReference type="EMBL" id="JYDT01000109">
    <property type="protein sequence ID" value="KRY84694.1"/>
    <property type="molecule type" value="Genomic_DNA"/>
</dbReference>
<dbReference type="EMBL" id="JYDT01000109">
    <property type="protein sequence ID" value="KRY84676.1"/>
    <property type="molecule type" value="Genomic_DNA"/>
</dbReference>
<keyword evidence="3" id="KW-1185">Reference proteome</keyword>
<comment type="caution">
    <text evidence="2">The sequence shown here is derived from an EMBL/GenBank/DDBJ whole genome shotgun (WGS) entry which is preliminary data.</text>
</comment>
<proteinExistence type="predicted"/>
<organism evidence="2 3">
    <name type="scientific">Trichinella pseudospiralis</name>
    <name type="common">Parasitic roundworm</name>
    <dbReference type="NCBI Taxonomy" id="6337"/>
    <lineage>
        <taxon>Eukaryota</taxon>
        <taxon>Metazoa</taxon>
        <taxon>Ecdysozoa</taxon>
        <taxon>Nematoda</taxon>
        <taxon>Enoplea</taxon>
        <taxon>Dorylaimia</taxon>
        <taxon>Trichinellida</taxon>
        <taxon>Trichinellidae</taxon>
        <taxon>Trichinella</taxon>
    </lineage>
</organism>
<dbReference type="AlphaFoldDB" id="A0A0V1FF55"/>
<protein>
    <submittedName>
        <fullName evidence="2">Uncharacterized protein</fullName>
    </submittedName>
</protein>
<gene>
    <name evidence="2" type="ORF">T4D_1382</name>
    <name evidence="1" type="ORF">T4D_14370</name>
</gene>
<sequence>MDFDKRGPIKTKQPAGRMVGWLAGLVTAVNKYTGDLVLPHNHHHSPNCHRNNIFHFSRLTGLFLVFTLKNKMSFSILITNVV</sequence>
<evidence type="ECO:0000313" key="2">
    <source>
        <dbReference type="EMBL" id="KRY84694.1"/>
    </source>
</evidence>
<evidence type="ECO:0000313" key="3">
    <source>
        <dbReference type="Proteomes" id="UP000054995"/>
    </source>
</evidence>